<evidence type="ECO:0000313" key="2">
    <source>
        <dbReference type="Proteomes" id="UP000603453"/>
    </source>
</evidence>
<name>A0A8H7UVW6_9FUNG</name>
<dbReference type="EMBL" id="JAEPRD010000277">
    <property type="protein sequence ID" value="KAG2192669.1"/>
    <property type="molecule type" value="Genomic_DNA"/>
</dbReference>
<reference evidence="1" key="1">
    <citation type="submission" date="2020-12" db="EMBL/GenBank/DDBJ databases">
        <title>Metabolic potential, ecology and presence of endohyphal bacteria is reflected in genomic diversity of Mucoromycotina.</title>
        <authorList>
            <person name="Muszewska A."/>
            <person name="Okrasinska A."/>
            <person name="Steczkiewicz K."/>
            <person name="Drgas O."/>
            <person name="Orlowska M."/>
            <person name="Perlinska-Lenart U."/>
            <person name="Aleksandrzak-Piekarczyk T."/>
            <person name="Szatraj K."/>
            <person name="Zielenkiewicz U."/>
            <person name="Pilsyk S."/>
            <person name="Malc E."/>
            <person name="Mieczkowski P."/>
            <person name="Kruszewska J.S."/>
            <person name="Biernat P."/>
            <person name="Pawlowska J."/>
        </authorList>
    </citation>
    <scope>NUCLEOTIDE SEQUENCE</scope>
    <source>
        <strain evidence="1">WA0000017839</strain>
    </source>
</reference>
<dbReference type="AlphaFoldDB" id="A0A8H7UVW6"/>
<evidence type="ECO:0000313" key="1">
    <source>
        <dbReference type="EMBL" id="KAG2192669.1"/>
    </source>
</evidence>
<protein>
    <submittedName>
        <fullName evidence="1">Uncharacterized protein</fullName>
    </submittedName>
</protein>
<comment type="caution">
    <text evidence="1">The sequence shown here is derived from an EMBL/GenBank/DDBJ whole genome shotgun (WGS) entry which is preliminary data.</text>
</comment>
<gene>
    <name evidence="1" type="ORF">INT47_009239</name>
</gene>
<organism evidence="1 2">
    <name type="scientific">Mucor saturninus</name>
    <dbReference type="NCBI Taxonomy" id="64648"/>
    <lineage>
        <taxon>Eukaryota</taxon>
        <taxon>Fungi</taxon>
        <taxon>Fungi incertae sedis</taxon>
        <taxon>Mucoromycota</taxon>
        <taxon>Mucoromycotina</taxon>
        <taxon>Mucoromycetes</taxon>
        <taxon>Mucorales</taxon>
        <taxon>Mucorineae</taxon>
        <taxon>Mucoraceae</taxon>
        <taxon>Mucor</taxon>
    </lineage>
</organism>
<accession>A0A8H7UVW6</accession>
<dbReference type="OrthoDB" id="2288577at2759"/>
<sequence>MHNLFLGTAKRMMEKWILCGHLDDNDLCEMQVEANTITLPSEYASLTTKIAKGFPFMKADEWKSWCLIYSPVVLKGRLEDDLFANWIEFVDACRLLTKPTITEEEIELAHGSLERFCGGCEELYEHDVLSPNMHLHLHLKETINDFGPIYGYWLFSFERYNGLVKGFNTNRKAGFEKTYMNKFVQSGSKGDFYQAHLATITSPSHLALFNRLSPATVFVPQQNRLSIFSLPAFLESAMNPTKQTFGNEPLPPSALPLVLKAPTTMRKLEYDCLLKYYKMEYADDDLCSAKNMIRNAHFVNDRIQKFTSINLLGQVYKGSEGANGRGSYIQAMYIEKNGDSGEIYAGRIKYLFVHNFSPTPTPANFLARLNPQHVFAFVEWYEIPYHQPRINQGIELYKPTFQKYNYDNILPVHRILSPIAIGNQASGRGAAKVLVIPLPRKLYA</sequence>
<keyword evidence="2" id="KW-1185">Reference proteome</keyword>
<dbReference type="PANTHER" id="PTHR46579">
    <property type="entry name" value="F5/8 TYPE C DOMAIN-CONTAINING PROTEIN-RELATED"/>
    <property type="match status" value="1"/>
</dbReference>
<dbReference type="Proteomes" id="UP000603453">
    <property type="component" value="Unassembled WGS sequence"/>
</dbReference>
<proteinExistence type="predicted"/>
<dbReference type="PANTHER" id="PTHR46579:SF2">
    <property type="entry name" value="C2H2-TYPE DOMAIN-CONTAINING PROTEIN"/>
    <property type="match status" value="1"/>
</dbReference>